<keyword evidence="10" id="KW-1185">Reference proteome</keyword>
<feature type="domain" description="Glucosamine/galactosamine-6-phosphate isomerase" evidence="8">
    <location>
        <begin position="15"/>
        <end position="220"/>
    </location>
</feature>
<dbReference type="OrthoDB" id="9810967at2"/>
<organism evidence="9 10">
    <name type="scientific">Ferriphaselus amnicola</name>
    <dbReference type="NCBI Taxonomy" id="1188319"/>
    <lineage>
        <taxon>Bacteria</taxon>
        <taxon>Pseudomonadati</taxon>
        <taxon>Pseudomonadota</taxon>
        <taxon>Betaproteobacteria</taxon>
        <taxon>Nitrosomonadales</taxon>
        <taxon>Gallionellaceae</taxon>
        <taxon>Ferriphaselus</taxon>
    </lineage>
</organism>
<proteinExistence type="inferred from homology"/>
<accession>A0A2Z6GED1</accession>
<dbReference type="GO" id="GO:0005975">
    <property type="term" value="P:carbohydrate metabolic process"/>
    <property type="evidence" value="ECO:0007669"/>
    <property type="project" value="UniProtKB-UniRule"/>
</dbReference>
<dbReference type="InterPro" id="IPR005900">
    <property type="entry name" value="6-phosphogluconolactonase_DevB"/>
</dbReference>
<dbReference type="PANTHER" id="PTHR11054">
    <property type="entry name" value="6-PHOSPHOGLUCONOLACTONASE"/>
    <property type="match status" value="1"/>
</dbReference>
<comment type="similarity">
    <text evidence="4 7">Belongs to the glucosamine/galactosamine-6-phosphate isomerase family. 6-phosphogluconolactonase subfamily.</text>
</comment>
<dbReference type="UniPathway" id="UPA00115">
    <property type="reaction ID" value="UER00409"/>
</dbReference>
<dbReference type="Proteomes" id="UP000033070">
    <property type="component" value="Chromosome"/>
</dbReference>
<keyword evidence="7" id="KW-0378">Hydrolase</keyword>
<evidence type="ECO:0000313" key="10">
    <source>
        <dbReference type="Proteomes" id="UP000033070"/>
    </source>
</evidence>
<protein>
    <recommendedName>
        <fullName evidence="6 7">6-phosphogluconolactonase</fullName>
        <shortName evidence="7">6PGL</shortName>
        <ecNumber evidence="5 7">3.1.1.31</ecNumber>
    </recommendedName>
</protein>
<dbReference type="NCBIfam" id="TIGR01198">
    <property type="entry name" value="pgl"/>
    <property type="match status" value="1"/>
</dbReference>
<comment type="function">
    <text evidence="2 7">Hydrolysis of 6-phosphogluconolactone to 6-phosphogluconate.</text>
</comment>
<dbReference type="InterPro" id="IPR039104">
    <property type="entry name" value="6PGL"/>
</dbReference>
<evidence type="ECO:0000256" key="6">
    <source>
        <dbReference type="ARBA" id="ARBA00020337"/>
    </source>
</evidence>
<evidence type="ECO:0000256" key="3">
    <source>
        <dbReference type="ARBA" id="ARBA00004961"/>
    </source>
</evidence>
<dbReference type="EMBL" id="AP018738">
    <property type="protein sequence ID" value="BBE51918.1"/>
    <property type="molecule type" value="Genomic_DNA"/>
</dbReference>
<sequence>MTTRQLCRWHTFATATVLERAAVRRIVEAASAAIQQRGAFHLVLAGGTTPRRVYEALCSVAADWSCWHIYFGDERCLPPGDAERNSRMAAKAWLDHVAIPVAQVHVMPAELGAIEAARRYATTLGSVGEFDLVLLGLGEDGHTASLFPDQDWGIAANSPDVLAVFDAPKPPPERVSISAHRLGQAREVIFLVSGAGKRDAVTAWRSGQLIPATSITPALGVEVWLEQQLL</sequence>
<evidence type="ECO:0000256" key="7">
    <source>
        <dbReference type="RuleBase" id="RU365095"/>
    </source>
</evidence>
<reference evidence="9 10" key="1">
    <citation type="submission" date="2018-06" db="EMBL/GenBank/DDBJ databases">
        <title>OYT1 Genome Sequencing.</title>
        <authorList>
            <person name="Kato S."/>
            <person name="Itoh T."/>
            <person name="Ohkuma M."/>
        </authorList>
    </citation>
    <scope>NUCLEOTIDE SEQUENCE [LARGE SCALE GENOMIC DNA]</scope>
    <source>
        <strain evidence="9 10">OYT1</strain>
    </source>
</reference>
<evidence type="ECO:0000256" key="5">
    <source>
        <dbReference type="ARBA" id="ARBA00013198"/>
    </source>
</evidence>
<evidence type="ECO:0000256" key="4">
    <source>
        <dbReference type="ARBA" id="ARBA00010662"/>
    </source>
</evidence>
<dbReference type="GO" id="GO:0017057">
    <property type="term" value="F:6-phosphogluconolactonase activity"/>
    <property type="evidence" value="ECO:0007669"/>
    <property type="project" value="UniProtKB-UniRule"/>
</dbReference>
<dbReference type="STRING" id="1188319.OYT1_01461"/>
<dbReference type="Gene3D" id="3.40.50.1360">
    <property type="match status" value="1"/>
</dbReference>
<dbReference type="AlphaFoldDB" id="A0A2Z6GED1"/>
<name>A0A2Z6GED1_9PROT</name>
<dbReference type="RefSeq" id="WP_062626643.1">
    <property type="nucleotide sequence ID" value="NZ_AP018738.1"/>
</dbReference>
<dbReference type="CDD" id="cd01400">
    <property type="entry name" value="6PGL"/>
    <property type="match status" value="1"/>
</dbReference>
<comment type="catalytic activity">
    <reaction evidence="1 7">
        <text>6-phospho-D-glucono-1,5-lactone + H2O = 6-phospho-D-gluconate + H(+)</text>
        <dbReference type="Rhea" id="RHEA:12556"/>
        <dbReference type="ChEBI" id="CHEBI:15377"/>
        <dbReference type="ChEBI" id="CHEBI:15378"/>
        <dbReference type="ChEBI" id="CHEBI:57955"/>
        <dbReference type="ChEBI" id="CHEBI:58759"/>
        <dbReference type="EC" id="3.1.1.31"/>
    </reaction>
</comment>
<comment type="pathway">
    <text evidence="3 7">Carbohydrate degradation; pentose phosphate pathway; D-ribulose 5-phosphate from D-glucose 6-phosphate (oxidative stage): step 2/3.</text>
</comment>
<dbReference type="Pfam" id="PF01182">
    <property type="entry name" value="Glucosamine_iso"/>
    <property type="match status" value="1"/>
</dbReference>
<evidence type="ECO:0000256" key="1">
    <source>
        <dbReference type="ARBA" id="ARBA00000832"/>
    </source>
</evidence>
<evidence type="ECO:0000256" key="2">
    <source>
        <dbReference type="ARBA" id="ARBA00002681"/>
    </source>
</evidence>
<dbReference type="GO" id="GO:0006098">
    <property type="term" value="P:pentose-phosphate shunt"/>
    <property type="evidence" value="ECO:0007669"/>
    <property type="project" value="UniProtKB-UniPathway"/>
</dbReference>
<evidence type="ECO:0000259" key="8">
    <source>
        <dbReference type="Pfam" id="PF01182"/>
    </source>
</evidence>
<dbReference type="InterPro" id="IPR037171">
    <property type="entry name" value="NagB/RpiA_transferase-like"/>
</dbReference>
<dbReference type="InterPro" id="IPR006148">
    <property type="entry name" value="Glc/Gal-6P_isomerase"/>
</dbReference>
<evidence type="ECO:0000313" key="9">
    <source>
        <dbReference type="EMBL" id="BBE51918.1"/>
    </source>
</evidence>
<gene>
    <name evidence="7" type="primary">pgl</name>
    <name evidence="9" type="ORF">OYT1_ch2403</name>
</gene>
<dbReference type="SUPFAM" id="SSF100950">
    <property type="entry name" value="NagB/RpiA/CoA transferase-like"/>
    <property type="match status" value="1"/>
</dbReference>
<dbReference type="PANTHER" id="PTHR11054:SF0">
    <property type="entry name" value="6-PHOSPHOGLUCONOLACTONASE"/>
    <property type="match status" value="1"/>
</dbReference>
<dbReference type="KEGG" id="fam:OYT1_ch2403"/>
<dbReference type="EC" id="3.1.1.31" evidence="5 7"/>